<evidence type="ECO:0000313" key="3">
    <source>
        <dbReference type="Proteomes" id="UP000595577"/>
    </source>
</evidence>
<reference evidence="2 3" key="1">
    <citation type="submission" date="2020-12" db="EMBL/GenBank/DDBJ databases">
        <title>FDA dAtabase for Regulatory Grade micrObial Sequences (FDA-ARGOS): Supporting development and validation of Infectious Disease Dx tests.</title>
        <authorList>
            <person name="Sproer C."/>
            <person name="Gronow S."/>
            <person name="Severitt S."/>
            <person name="Schroder I."/>
            <person name="Tallon L."/>
            <person name="Sadzewicz L."/>
            <person name="Zhao X."/>
            <person name="Boylan J."/>
            <person name="Ott S."/>
            <person name="Bowen H."/>
            <person name="Vavikolanu K."/>
            <person name="Mehta A."/>
            <person name="Aluvathingal J."/>
            <person name="Nadendla S."/>
            <person name="Lowell S."/>
            <person name="Myers T."/>
            <person name="Yan Y."/>
            <person name="Sichtig H."/>
        </authorList>
    </citation>
    <scope>NUCLEOTIDE SEQUENCE [LARGE SCALE GENOMIC DNA]</scope>
    <source>
        <strain evidence="2 3">FDAARGOS_999</strain>
    </source>
</reference>
<accession>A0A7T4KHL6</accession>
<protein>
    <submittedName>
        <fullName evidence="2">Replication protein</fullName>
    </submittedName>
</protein>
<dbReference type="Proteomes" id="UP000595577">
    <property type="component" value="Chromosome"/>
</dbReference>
<gene>
    <name evidence="2" type="ORF">I6H56_05150</name>
</gene>
<evidence type="ECO:0000256" key="1">
    <source>
        <dbReference type="SAM" id="Coils"/>
    </source>
</evidence>
<dbReference type="RefSeq" id="WP_198481231.1">
    <property type="nucleotide sequence ID" value="NZ_CP066022.1"/>
</dbReference>
<evidence type="ECO:0000313" key="2">
    <source>
        <dbReference type="EMBL" id="QQB74842.1"/>
    </source>
</evidence>
<proteinExistence type="predicted"/>
<dbReference type="EMBL" id="CP066022">
    <property type="protein sequence ID" value="QQB74842.1"/>
    <property type="molecule type" value="Genomic_DNA"/>
</dbReference>
<keyword evidence="1" id="KW-0175">Coiled coil</keyword>
<organism evidence="2 3">
    <name type="scientific">Fusobacterium canifelinum</name>
    <dbReference type="NCBI Taxonomy" id="285729"/>
    <lineage>
        <taxon>Bacteria</taxon>
        <taxon>Fusobacteriati</taxon>
        <taxon>Fusobacteriota</taxon>
        <taxon>Fusobacteriia</taxon>
        <taxon>Fusobacteriales</taxon>
        <taxon>Fusobacteriaceae</taxon>
        <taxon>Fusobacterium</taxon>
    </lineage>
</organism>
<feature type="coiled-coil region" evidence="1">
    <location>
        <begin position="275"/>
        <end position="302"/>
    </location>
</feature>
<dbReference type="AlphaFoldDB" id="A0A7T4KHL6"/>
<name>A0A7T4KHL6_9FUSO</name>
<sequence>MAIIKVLKRENPYVQIDKTGIDDPNLSWEATGLLTYLVGRPNNWKVNIMHLSSVKKNKETSTRNALLELRKAKYCHYFEIRKSGKIVETFYLVFEIPTEYEEIKSNIDIELKEGEKIFYKTIPQKREDNDLNIQSEVENQQSVKSMENSLSLPKVEKPKMEKPKVENQALINKELNNNRMNKEKNHEYDFEEKDNDLRKVEKLFKEFGINFSIKHKIKIKELLQKNSVDFLMDHFKKQYEILKKKENVKSIAAIMSKHLFQGTCEVDTSFLLKKEQESQLRLQEEEKEMKHLNDTIQVFLALPVEKQETIEKEILKKRKEINPQIKKISTFLFHKIIASDIEIILAREKLI</sequence>